<dbReference type="PANTHER" id="PTHR11079:SF202">
    <property type="entry name" value="TRNA-SPECIFIC ADENOSINE DEAMINASE"/>
    <property type="match status" value="1"/>
</dbReference>
<dbReference type="InterPro" id="IPR002125">
    <property type="entry name" value="CMP_dCMP_dom"/>
</dbReference>
<dbReference type="Proteomes" id="UP000598174">
    <property type="component" value="Unassembled WGS sequence"/>
</dbReference>
<evidence type="ECO:0000256" key="1">
    <source>
        <dbReference type="SAM" id="MobiDB-lite"/>
    </source>
</evidence>
<comment type="caution">
    <text evidence="3">The sequence shown here is derived from an EMBL/GenBank/DDBJ whole genome shotgun (WGS) entry which is preliminary data.</text>
</comment>
<dbReference type="InterPro" id="IPR016193">
    <property type="entry name" value="Cytidine_deaminase-like"/>
</dbReference>
<reference evidence="3" key="1">
    <citation type="submission" date="2021-01" db="EMBL/GenBank/DDBJ databases">
        <title>Whole genome shotgun sequence of Actinoplanes ferrugineus NBRC 15555.</title>
        <authorList>
            <person name="Komaki H."/>
            <person name="Tamura T."/>
        </authorList>
    </citation>
    <scope>NUCLEOTIDE SEQUENCE</scope>
    <source>
        <strain evidence="3">NBRC 15555</strain>
    </source>
</reference>
<accession>A0A919MQT8</accession>
<gene>
    <name evidence="3" type="ORF">Afe05nite_85070</name>
</gene>
<dbReference type="PROSITE" id="PS51747">
    <property type="entry name" value="CYT_DCMP_DEAMINASES_2"/>
    <property type="match status" value="1"/>
</dbReference>
<dbReference type="AlphaFoldDB" id="A0A919MQT8"/>
<name>A0A919MQT8_9ACTN</name>
<dbReference type="PANTHER" id="PTHR11079">
    <property type="entry name" value="CYTOSINE DEAMINASE FAMILY MEMBER"/>
    <property type="match status" value="1"/>
</dbReference>
<sequence>MTPDDMVKAAIDVADEGMACGEMPIGAVVEMGGRIVARAFTRDVSLGRRLVHADLLAMIEADEQLGWGPRPHPVRLAVNLEPCLMCLGAAMALKVTEVYYGLESPADGGSAVAATWPGSPDLPWYRAPAITGGIRRAQVRDQFSRYCERAPESGRRRWAASLTALPDPTGSAQAP</sequence>
<dbReference type="GO" id="GO:0002100">
    <property type="term" value="P:tRNA wobble adenosine to inosine editing"/>
    <property type="evidence" value="ECO:0007669"/>
    <property type="project" value="TreeGrafter"/>
</dbReference>
<evidence type="ECO:0000313" key="3">
    <source>
        <dbReference type="EMBL" id="GIE16667.1"/>
    </source>
</evidence>
<evidence type="ECO:0000313" key="4">
    <source>
        <dbReference type="Proteomes" id="UP000598174"/>
    </source>
</evidence>
<keyword evidence="4" id="KW-1185">Reference proteome</keyword>
<dbReference type="GO" id="GO:0052717">
    <property type="term" value="F:tRNA-specific adenosine-34 deaminase activity"/>
    <property type="evidence" value="ECO:0007669"/>
    <property type="project" value="TreeGrafter"/>
</dbReference>
<dbReference type="Gene3D" id="3.40.140.10">
    <property type="entry name" value="Cytidine Deaminase, domain 2"/>
    <property type="match status" value="1"/>
</dbReference>
<proteinExistence type="predicted"/>
<feature type="region of interest" description="Disordered" evidence="1">
    <location>
        <begin position="152"/>
        <end position="175"/>
    </location>
</feature>
<evidence type="ECO:0000259" key="2">
    <source>
        <dbReference type="PROSITE" id="PS51747"/>
    </source>
</evidence>
<dbReference type="EMBL" id="BOMM01000094">
    <property type="protein sequence ID" value="GIE16667.1"/>
    <property type="molecule type" value="Genomic_DNA"/>
</dbReference>
<protein>
    <recommendedName>
        <fullName evidence="2">CMP/dCMP-type deaminase domain-containing protein</fullName>
    </recommendedName>
</protein>
<organism evidence="3 4">
    <name type="scientific">Paractinoplanes ferrugineus</name>
    <dbReference type="NCBI Taxonomy" id="113564"/>
    <lineage>
        <taxon>Bacteria</taxon>
        <taxon>Bacillati</taxon>
        <taxon>Actinomycetota</taxon>
        <taxon>Actinomycetes</taxon>
        <taxon>Micromonosporales</taxon>
        <taxon>Micromonosporaceae</taxon>
        <taxon>Paractinoplanes</taxon>
    </lineage>
</organism>
<dbReference type="SUPFAM" id="SSF53927">
    <property type="entry name" value="Cytidine deaminase-like"/>
    <property type="match status" value="1"/>
</dbReference>
<dbReference type="Pfam" id="PF00383">
    <property type="entry name" value="dCMP_cyt_deam_1"/>
    <property type="match status" value="1"/>
</dbReference>
<dbReference type="RefSeq" id="WP_203822985.1">
    <property type="nucleotide sequence ID" value="NZ_BAAABP010000023.1"/>
</dbReference>
<feature type="domain" description="CMP/dCMP-type deaminase" evidence="2">
    <location>
        <begin position="1"/>
        <end position="113"/>
    </location>
</feature>